<dbReference type="CTD" id="65095"/>
<feature type="compositionally biased region" description="Basic residues" evidence="3">
    <location>
        <begin position="741"/>
        <end position="756"/>
    </location>
</feature>
<feature type="region of interest" description="Disordered" evidence="3">
    <location>
        <begin position="84"/>
        <end position="107"/>
    </location>
</feature>
<reference evidence="5" key="2">
    <citation type="submission" date="2025-09" db="UniProtKB">
        <authorList>
            <consortium name="Ensembl"/>
        </authorList>
    </citation>
    <scope>IDENTIFICATION</scope>
</reference>
<sequence length="765" mass="90659">MPGEAELKINEKFAQKYERYRQREELQRLKDRYGEQADDDQSDSSESESDDDSEVELDTNIERDFYRTLSLLKKKDPKIYQQDATFYTSEDSSAVPQPSTSKRSEKPMFLKDYERKVILERGGKYEDDDDESDEEEVSKRMERAASPSYIQEQRQLKESFRKFIHDSDEDSSEGEGCSQLLMRRKKTQEEKDKEEADYVEWLKGQAELEAAEEVQDMTYLKEYWNDPQLDEKEKFLRDYVLHKGYLEEDEEQIPTYDDVVQDEVEDSEEEGHSFLERQEDFERCYNFRFEEPDAQEVKTYPRVIATSVRSKDERRKHKREEVKERKKKEKEQKREQLKQLKNLKRNEIVEKLRKLQELTGNAQLAFSQTDLEGDFDPEQHDQLMQKFFGEEYYDVEDEEKPEFEEEDMDEHWNWDTWTGERDEEEDEEVDEGYQPHCEDTDFIMDADYDPSQQSASKKKKRKKEKVERKSSQMTKADVPLMGKKKKKSHFGSVLAQSKPIFDPQEKTFQQYLDEYYQLDYEDIIDDLPCRFRYRQVVPNDFGLTTEEVLGSDDKELNRWCSLKKTCMFRSEREELCDVKNYKIKAQNDKKKKDILSSLFKDENEAEEQLKGKAKVGKKRRDRVRKADGAREEEDISKEDTTPVQEPVADQAEGDVLKTLIDTGGEDSEGDEFLVPKKKTKMEESTEGASEVKPGHSAEKPQWLKKKHRHPGGRLLLGSFRVKMGGKEFSGQRLKAYGLNPKRLRYKQLSRQKRKAEGKKMEKHKE</sequence>
<feature type="compositionally biased region" description="Acidic residues" evidence="3">
    <location>
        <begin position="36"/>
        <end position="59"/>
    </location>
</feature>
<keyword evidence="6" id="KW-1185">Reference proteome</keyword>
<feature type="compositionally biased region" description="Basic residues" evidence="3">
    <location>
        <begin position="611"/>
        <end position="623"/>
    </location>
</feature>
<dbReference type="Ensembl" id="ENSPKIT00000005044.1">
    <property type="protein sequence ID" value="ENSPKIP00000024338.1"/>
    <property type="gene ID" value="ENSPKIG00000007632.1"/>
</dbReference>
<feature type="region of interest" description="Disordered" evidence="3">
    <location>
        <begin position="120"/>
        <end position="195"/>
    </location>
</feature>
<evidence type="ECO:0000313" key="6">
    <source>
        <dbReference type="Proteomes" id="UP000261540"/>
    </source>
</evidence>
<dbReference type="InterPro" id="IPR024626">
    <property type="entry name" value="Kri1-like_C"/>
</dbReference>
<organism evidence="5 6">
    <name type="scientific">Paramormyrops kingsleyae</name>
    <dbReference type="NCBI Taxonomy" id="1676925"/>
    <lineage>
        <taxon>Eukaryota</taxon>
        <taxon>Metazoa</taxon>
        <taxon>Chordata</taxon>
        <taxon>Craniata</taxon>
        <taxon>Vertebrata</taxon>
        <taxon>Euteleostomi</taxon>
        <taxon>Actinopterygii</taxon>
        <taxon>Neopterygii</taxon>
        <taxon>Teleostei</taxon>
        <taxon>Osteoglossocephala</taxon>
        <taxon>Osteoglossomorpha</taxon>
        <taxon>Osteoglossiformes</taxon>
        <taxon>Mormyridae</taxon>
        <taxon>Paramormyrops</taxon>
    </lineage>
</organism>
<feature type="compositionally biased region" description="Acidic residues" evidence="3">
    <location>
        <begin position="421"/>
        <end position="431"/>
    </location>
</feature>
<dbReference type="InterPro" id="IPR018034">
    <property type="entry name" value="Kri1"/>
</dbReference>
<proteinExistence type="inferred from homology"/>
<evidence type="ECO:0000313" key="5">
    <source>
        <dbReference type="Ensembl" id="ENSPKIP00000024338.1"/>
    </source>
</evidence>
<dbReference type="STRING" id="1676925.ENSPKIP00000024338"/>
<feature type="region of interest" description="Disordered" evidence="3">
    <location>
        <begin position="397"/>
        <end position="484"/>
    </location>
</feature>
<dbReference type="GO" id="GO:0000447">
    <property type="term" value="P:endonucleolytic cleavage in ITS1 to separate SSU-rRNA from 5.8S rRNA and LSU-rRNA from tricistronic rRNA transcript (SSU-rRNA, 5.8S rRNA, LSU-rRNA)"/>
    <property type="evidence" value="ECO:0007669"/>
    <property type="project" value="TreeGrafter"/>
</dbReference>
<feature type="region of interest" description="Disordered" evidence="3">
    <location>
        <begin position="308"/>
        <end position="336"/>
    </location>
</feature>
<dbReference type="GO" id="GO:0030686">
    <property type="term" value="C:90S preribosome"/>
    <property type="evidence" value="ECO:0007669"/>
    <property type="project" value="TreeGrafter"/>
</dbReference>
<feature type="compositionally biased region" description="Acidic residues" evidence="3">
    <location>
        <begin position="126"/>
        <end position="136"/>
    </location>
</feature>
<dbReference type="GeneTree" id="ENSGT00390000005605"/>
<feature type="compositionally biased region" description="Polar residues" evidence="3">
    <location>
        <begin position="84"/>
        <end position="101"/>
    </location>
</feature>
<dbReference type="Pfam" id="PF12936">
    <property type="entry name" value="Kri1_C"/>
    <property type="match status" value="1"/>
</dbReference>
<dbReference type="AlphaFoldDB" id="A0A3B3S1C8"/>
<feature type="compositionally biased region" description="Basic and acidic residues" evidence="3">
    <location>
        <begin position="309"/>
        <end position="336"/>
    </location>
</feature>
<name>A0A3B3S1C8_9TELE</name>
<evidence type="ECO:0000259" key="4">
    <source>
        <dbReference type="Pfam" id="PF12936"/>
    </source>
</evidence>
<evidence type="ECO:0000256" key="2">
    <source>
        <dbReference type="ARBA" id="ARBA00017294"/>
    </source>
</evidence>
<feature type="domain" description="Kri1-like C-terminal" evidence="4">
    <location>
        <begin position="506"/>
        <end position="593"/>
    </location>
</feature>
<evidence type="ECO:0000256" key="1">
    <source>
        <dbReference type="ARBA" id="ARBA00007473"/>
    </source>
</evidence>
<dbReference type="KEGG" id="pki:111856294"/>
<feature type="region of interest" description="Disordered" evidence="3">
    <location>
        <begin position="729"/>
        <end position="765"/>
    </location>
</feature>
<dbReference type="GO" id="GO:0005730">
    <property type="term" value="C:nucleolus"/>
    <property type="evidence" value="ECO:0007669"/>
    <property type="project" value="TreeGrafter"/>
</dbReference>
<feature type="compositionally biased region" description="Basic residues" evidence="3">
    <location>
        <begin position="702"/>
        <end position="711"/>
    </location>
</feature>
<protein>
    <recommendedName>
        <fullName evidence="2">Protein KRI1 homolog</fullName>
    </recommendedName>
</protein>
<dbReference type="OrthoDB" id="10252032at2759"/>
<dbReference type="PANTHER" id="PTHR14490:SF5">
    <property type="entry name" value="PROTEIN KRI1 HOMOLOG"/>
    <property type="match status" value="1"/>
</dbReference>
<dbReference type="PANTHER" id="PTHR14490">
    <property type="entry name" value="ZINC FINGER, ZZ TYPE"/>
    <property type="match status" value="1"/>
</dbReference>
<comment type="similarity">
    <text evidence="1">Belongs to the KRI1 family.</text>
</comment>
<feature type="region of interest" description="Disordered" evidence="3">
    <location>
        <begin position="606"/>
        <end position="714"/>
    </location>
</feature>
<evidence type="ECO:0000256" key="3">
    <source>
        <dbReference type="SAM" id="MobiDB-lite"/>
    </source>
</evidence>
<feature type="region of interest" description="Disordered" evidence="3">
    <location>
        <begin position="27"/>
        <end position="59"/>
    </location>
</feature>
<dbReference type="Proteomes" id="UP000261540">
    <property type="component" value="Unplaced"/>
</dbReference>
<feature type="compositionally biased region" description="Basic and acidic residues" evidence="3">
    <location>
        <begin position="154"/>
        <end position="166"/>
    </location>
</feature>
<reference evidence="5" key="1">
    <citation type="submission" date="2025-08" db="UniProtKB">
        <authorList>
            <consortium name="Ensembl"/>
        </authorList>
    </citation>
    <scope>IDENTIFICATION</scope>
</reference>
<feature type="compositionally biased region" description="Acidic residues" evidence="3">
    <location>
        <begin position="397"/>
        <end position="409"/>
    </location>
</feature>
<dbReference type="Pfam" id="PF05178">
    <property type="entry name" value="Kri1"/>
    <property type="match status" value="1"/>
</dbReference>
<accession>A0A3B3S1C8</accession>